<organism evidence="2 3">
    <name type="scientific">Paenibacillus riograndensis SBR5</name>
    <dbReference type="NCBI Taxonomy" id="1073571"/>
    <lineage>
        <taxon>Bacteria</taxon>
        <taxon>Bacillati</taxon>
        <taxon>Bacillota</taxon>
        <taxon>Bacilli</taxon>
        <taxon>Bacillales</taxon>
        <taxon>Paenibacillaceae</taxon>
        <taxon>Paenibacillus</taxon>
        <taxon>Paenibacillus sonchi group</taxon>
    </lineage>
</organism>
<protein>
    <submittedName>
        <fullName evidence="2">Nucleotidyltransferase domain protein</fullName>
    </submittedName>
</protein>
<proteinExistence type="predicted"/>
<dbReference type="Pfam" id="PF01909">
    <property type="entry name" value="NTP_transf_2"/>
    <property type="match status" value="1"/>
</dbReference>
<feature type="domain" description="Polymerase nucleotidyl transferase" evidence="1">
    <location>
        <begin position="40"/>
        <end position="83"/>
    </location>
</feature>
<name>A0A0E3WI77_9BACL</name>
<sequence length="384" mass="44300">MHPSHVILEWQILANILKGLYTMDEHTKHKLLEKNERLINMVIERVKRDFPEDIAIIALSGSFVTGDFHEKSDLDLIIINNTDRGWEISSCFILEDVGYDLYCTPWNTRIEQQANLESPMVSSLIHMKVLYCAKPEFLERLKGYQQKALDELAKPIGQTSLARAQAYIRMAKQYYAEALLAEETGAVRYAAGNLALELFNAINCLNNTFFQQGIKRYLEELRPLKYLPHHFEQTYLDLVNARSVDELRSMAFRLLKNTTVLYDQMQAELVEPPVPTYDNLKGTYEELWSNQRNKVIASTQAKDKSYAFLTALSAQDFLDEMLVSRGTAKFDVMKHFSADALEAFQERFMGIMDEYLEEYKKAGREVARYESIDELTKSFMSGSV</sequence>
<evidence type="ECO:0000313" key="2">
    <source>
        <dbReference type="EMBL" id="CQR56558.1"/>
    </source>
</evidence>
<keyword evidence="2" id="KW-0808">Transferase</keyword>
<dbReference type="Gene3D" id="3.30.460.10">
    <property type="entry name" value="Beta Polymerase, domain 2"/>
    <property type="match status" value="1"/>
</dbReference>
<dbReference type="Proteomes" id="UP000033163">
    <property type="component" value="Chromosome I"/>
</dbReference>
<evidence type="ECO:0000313" key="3">
    <source>
        <dbReference type="Proteomes" id="UP000033163"/>
    </source>
</evidence>
<dbReference type="InterPro" id="IPR043519">
    <property type="entry name" value="NT_sf"/>
</dbReference>
<dbReference type="GO" id="GO:0016779">
    <property type="term" value="F:nucleotidyltransferase activity"/>
    <property type="evidence" value="ECO:0007669"/>
    <property type="project" value="InterPro"/>
</dbReference>
<accession>A0A0E3WI77</accession>
<evidence type="ECO:0000259" key="1">
    <source>
        <dbReference type="Pfam" id="PF01909"/>
    </source>
</evidence>
<dbReference type="PATRIC" id="fig|1073571.4.peg.4446"/>
<dbReference type="CDD" id="cd05403">
    <property type="entry name" value="NT_KNTase_like"/>
    <property type="match status" value="1"/>
</dbReference>
<dbReference type="SUPFAM" id="SSF81301">
    <property type="entry name" value="Nucleotidyltransferase"/>
    <property type="match status" value="1"/>
</dbReference>
<dbReference type="HOGENOM" id="CLU_062607_0_0_9"/>
<dbReference type="EMBL" id="LN831776">
    <property type="protein sequence ID" value="CQR56558.1"/>
    <property type="molecule type" value="Genomic_DNA"/>
</dbReference>
<reference evidence="3" key="1">
    <citation type="submission" date="2015-03" db="EMBL/GenBank/DDBJ databases">
        <authorList>
            <person name="Wibberg D."/>
        </authorList>
    </citation>
    <scope>NUCLEOTIDE SEQUENCE [LARGE SCALE GENOMIC DNA]</scope>
</reference>
<dbReference type="KEGG" id="pri:PRIO_4156"/>
<dbReference type="InterPro" id="IPR002934">
    <property type="entry name" value="Polymerase_NTP_transf_dom"/>
</dbReference>
<dbReference type="AlphaFoldDB" id="A0A0E3WI77"/>
<gene>
    <name evidence="2" type="ORF">PRIO_4156</name>
</gene>